<gene>
    <name evidence="7" type="ORF">GCM10023322_72420</name>
</gene>
<evidence type="ECO:0000313" key="8">
    <source>
        <dbReference type="Proteomes" id="UP001501570"/>
    </source>
</evidence>
<evidence type="ECO:0000256" key="5">
    <source>
        <dbReference type="PROSITE-ProRule" id="PRU00169"/>
    </source>
</evidence>
<dbReference type="Gene3D" id="1.10.10.10">
    <property type="entry name" value="Winged helix-like DNA-binding domain superfamily/Winged helix DNA-binding domain"/>
    <property type="match status" value="1"/>
</dbReference>
<evidence type="ECO:0000313" key="7">
    <source>
        <dbReference type="EMBL" id="GAA5198630.1"/>
    </source>
</evidence>
<dbReference type="InterPro" id="IPR000792">
    <property type="entry name" value="Tscrpt_reg_LuxR_C"/>
</dbReference>
<dbReference type="InterPro" id="IPR058245">
    <property type="entry name" value="NreC/VraR/RcsB-like_REC"/>
</dbReference>
<dbReference type="Pfam" id="PF00072">
    <property type="entry name" value="Response_reg"/>
    <property type="match status" value="1"/>
</dbReference>
<dbReference type="EMBL" id="BAABJQ010000034">
    <property type="protein sequence ID" value="GAA5198630.1"/>
    <property type="molecule type" value="Genomic_DNA"/>
</dbReference>
<dbReference type="InterPro" id="IPR001789">
    <property type="entry name" value="Sig_transdc_resp-reg_receiver"/>
</dbReference>
<dbReference type="SMART" id="SM00421">
    <property type="entry name" value="HTH_LUXR"/>
    <property type="match status" value="1"/>
</dbReference>
<keyword evidence="8" id="KW-1185">Reference proteome</keyword>
<evidence type="ECO:0000256" key="3">
    <source>
        <dbReference type="ARBA" id="ARBA00023125"/>
    </source>
</evidence>
<reference evidence="8" key="1">
    <citation type="journal article" date="2019" name="Int. J. Syst. Evol. Microbiol.">
        <title>The Global Catalogue of Microorganisms (GCM) 10K type strain sequencing project: providing services to taxonomists for standard genome sequencing and annotation.</title>
        <authorList>
            <consortium name="The Broad Institute Genomics Platform"/>
            <consortium name="The Broad Institute Genome Sequencing Center for Infectious Disease"/>
            <person name="Wu L."/>
            <person name="Ma J."/>
        </authorList>
    </citation>
    <scope>NUCLEOTIDE SEQUENCE [LARGE SCALE GENOMIC DNA]</scope>
    <source>
        <strain evidence="8">JCM 18304</strain>
    </source>
</reference>
<dbReference type="SMART" id="SM00448">
    <property type="entry name" value="REC"/>
    <property type="match status" value="1"/>
</dbReference>
<keyword evidence="3" id="KW-0238">DNA-binding</keyword>
<dbReference type="Proteomes" id="UP001501570">
    <property type="component" value="Unassembled WGS sequence"/>
</dbReference>
<evidence type="ECO:0000259" key="6">
    <source>
        <dbReference type="PROSITE" id="PS50110"/>
    </source>
</evidence>
<dbReference type="SUPFAM" id="SSF46894">
    <property type="entry name" value="C-terminal effector domain of the bipartite response regulators"/>
    <property type="match status" value="1"/>
</dbReference>
<dbReference type="PROSITE" id="PS50110">
    <property type="entry name" value="RESPONSE_REGULATORY"/>
    <property type="match status" value="1"/>
</dbReference>
<keyword evidence="1 5" id="KW-0597">Phosphoprotein</keyword>
<dbReference type="InterPro" id="IPR036388">
    <property type="entry name" value="WH-like_DNA-bd_sf"/>
</dbReference>
<organism evidence="7 8">
    <name type="scientific">Rugosimonospora acidiphila</name>
    <dbReference type="NCBI Taxonomy" id="556531"/>
    <lineage>
        <taxon>Bacteria</taxon>
        <taxon>Bacillati</taxon>
        <taxon>Actinomycetota</taxon>
        <taxon>Actinomycetes</taxon>
        <taxon>Micromonosporales</taxon>
        <taxon>Micromonosporaceae</taxon>
        <taxon>Rugosimonospora</taxon>
    </lineage>
</organism>
<evidence type="ECO:0000256" key="2">
    <source>
        <dbReference type="ARBA" id="ARBA00023015"/>
    </source>
</evidence>
<sequence length="232" mass="24643">MTASQAPTVRVTVIDDHPVVLEGIQSWIASDPLGRVEVIAAGGSIEEALDGPGASCDVVLLDLNLGQGLVIDRIEGLTAAGRRIVVFSQNSDPDTILAVLDAGACAYLAKHEGREHCVETLVAVAADRPYVTPSVAGAMVTDQRPASPKLSGQEQEALRLWFQGMSKASVARRMSIGENTVKQYIDRARMKYIKAGRAAPTTFALLARAIEDGLIDSREVGGYRSFAAAPEE</sequence>
<proteinExistence type="predicted"/>
<keyword evidence="4" id="KW-0804">Transcription</keyword>
<accession>A0ABP9SP21</accession>
<dbReference type="InterPro" id="IPR016032">
    <property type="entry name" value="Sig_transdc_resp-reg_C-effctor"/>
</dbReference>
<dbReference type="PANTHER" id="PTHR43214">
    <property type="entry name" value="TWO-COMPONENT RESPONSE REGULATOR"/>
    <property type="match status" value="1"/>
</dbReference>
<keyword evidence="2" id="KW-0805">Transcription regulation</keyword>
<dbReference type="Gene3D" id="3.40.50.2300">
    <property type="match status" value="1"/>
</dbReference>
<comment type="caution">
    <text evidence="7">The sequence shown here is derived from an EMBL/GenBank/DDBJ whole genome shotgun (WGS) entry which is preliminary data.</text>
</comment>
<evidence type="ECO:0000256" key="1">
    <source>
        <dbReference type="ARBA" id="ARBA00022553"/>
    </source>
</evidence>
<evidence type="ECO:0000256" key="4">
    <source>
        <dbReference type="ARBA" id="ARBA00023163"/>
    </source>
</evidence>
<dbReference type="InterPro" id="IPR011006">
    <property type="entry name" value="CheY-like_superfamily"/>
</dbReference>
<protein>
    <submittedName>
        <fullName evidence="7">Response regulator transcription factor</fullName>
    </submittedName>
</protein>
<dbReference type="PRINTS" id="PR00038">
    <property type="entry name" value="HTHLUXR"/>
</dbReference>
<feature type="modified residue" description="4-aspartylphosphate" evidence="5">
    <location>
        <position position="62"/>
    </location>
</feature>
<dbReference type="InterPro" id="IPR039420">
    <property type="entry name" value="WalR-like"/>
</dbReference>
<dbReference type="Pfam" id="PF00196">
    <property type="entry name" value="GerE"/>
    <property type="match status" value="1"/>
</dbReference>
<dbReference type="SUPFAM" id="SSF52172">
    <property type="entry name" value="CheY-like"/>
    <property type="match status" value="1"/>
</dbReference>
<name>A0ABP9SP21_9ACTN</name>
<dbReference type="PANTHER" id="PTHR43214:SF24">
    <property type="entry name" value="TRANSCRIPTIONAL REGULATORY PROTEIN NARL-RELATED"/>
    <property type="match status" value="1"/>
</dbReference>
<dbReference type="CDD" id="cd17535">
    <property type="entry name" value="REC_NarL-like"/>
    <property type="match status" value="1"/>
</dbReference>
<feature type="domain" description="Response regulatory" evidence="6">
    <location>
        <begin position="10"/>
        <end position="125"/>
    </location>
</feature>